<keyword evidence="4" id="KW-1185">Reference proteome</keyword>
<dbReference type="InterPro" id="IPR050927">
    <property type="entry name" value="TRPM"/>
</dbReference>
<gene>
    <name evidence="3" type="primary">TRPM2_1</name>
    <name evidence="3" type="ORF">Ciccas_001125</name>
</gene>
<reference evidence="3 4" key="1">
    <citation type="submission" date="2024-11" db="EMBL/GenBank/DDBJ databases">
        <title>Adaptive evolution of stress response genes in parasites aligns with host niche diversity.</title>
        <authorList>
            <person name="Hahn C."/>
            <person name="Resl P."/>
        </authorList>
    </citation>
    <scope>NUCLEOTIDE SEQUENCE [LARGE SCALE GENOMIC DNA]</scope>
    <source>
        <strain evidence="3">EGGRZ-B1_66</strain>
        <tissue evidence="3">Body</tissue>
    </source>
</reference>
<dbReference type="Proteomes" id="UP001626550">
    <property type="component" value="Unassembled WGS sequence"/>
</dbReference>
<feature type="compositionally biased region" description="Low complexity" evidence="1">
    <location>
        <begin position="322"/>
        <end position="332"/>
    </location>
</feature>
<dbReference type="Pfam" id="PF18139">
    <property type="entry name" value="LSDAT_euk"/>
    <property type="match status" value="1"/>
</dbReference>
<feature type="domain" description="TRPM SLOG" evidence="2">
    <location>
        <begin position="82"/>
        <end position="166"/>
    </location>
</feature>
<protein>
    <submittedName>
        <fullName evidence="3">Transient receptor putative cation channel subfamily M member 2</fullName>
    </submittedName>
</protein>
<proteinExistence type="predicted"/>
<dbReference type="PANTHER" id="PTHR13800:SF12">
    <property type="entry name" value="TRANSIENT RECEPTOR POTENTIAL CATION CHANNEL SUBFAMILY M MEMBER-LIKE 2"/>
    <property type="match status" value="1"/>
</dbReference>
<evidence type="ECO:0000259" key="2">
    <source>
        <dbReference type="Pfam" id="PF18139"/>
    </source>
</evidence>
<organism evidence="3 4">
    <name type="scientific">Cichlidogyrus casuarinus</name>
    <dbReference type="NCBI Taxonomy" id="1844966"/>
    <lineage>
        <taxon>Eukaryota</taxon>
        <taxon>Metazoa</taxon>
        <taxon>Spiralia</taxon>
        <taxon>Lophotrochozoa</taxon>
        <taxon>Platyhelminthes</taxon>
        <taxon>Monogenea</taxon>
        <taxon>Monopisthocotylea</taxon>
        <taxon>Dactylogyridea</taxon>
        <taxon>Ancyrocephalidae</taxon>
        <taxon>Cichlidogyrus</taxon>
    </lineage>
</organism>
<keyword evidence="3" id="KW-0675">Receptor</keyword>
<dbReference type="EMBL" id="JBJKFK010000070">
    <property type="protein sequence ID" value="KAL3320187.1"/>
    <property type="molecule type" value="Genomic_DNA"/>
</dbReference>
<dbReference type="AlphaFoldDB" id="A0ABD2QLE0"/>
<name>A0ABD2QLE0_9PLAT</name>
<dbReference type="PANTHER" id="PTHR13800">
    <property type="entry name" value="TRANSIENT RECEPTOR POTENTIAL CATION CHANNEL, SUBFAMILY M, MEMBER 6"/>
    <property type="match status" value="1"/>
</dbReference>
<feature type="region of interest" description="Disordered" evidence="1">
    <location>
        <begin position="312"/>
        <end position="336"/>
    </location>
</feature>
<evidence type="ECO:0000313" key="3">
    <source>
        <dbReference type="EMBL" id="KAL3320187.1"/>
    </source>
</evidence>
<evidence type="ECO:0000256" key="1">
    <source>
        <dbReference type="SAM" id="MobiDB-lite"/>
    </source>
</evidence>
<feature type="region of interest" description="Disordered" evidence="1">
    <location>
        <begin position="386"/>
        <end position="406"/>
    </location>
</feature>
<accession>A0ABD2QLE0</accession>
<dbReference type="InterPro" id="IPR041491">
    <property type="entry name" value="TRPM_SLOG"/>
</dbReference>
<comment type="caution">
    <text evidence="3">The sequence shown here is derived from an EMBL/GenBank/DDBJ whole genome shotgun (WGS) entry which is preliminary data.</text>
</comment>
<sequence length="458" mass="50035">MPQESFLNPGTIVQEAIKQEKKQAQGLAGTADITQEFKQNIVSHGEIQFHGNDEPNIVSSLPLVKQLFQYTIIDDKVTEPQARGLLKTKWKLTSPTLIVAVYGSEIDMSKRLTMTIKKGLWKAAESAGCWVITDGLDNGIGKVCAEACKDYSEAYGGNHMIAIGIDAKMMAMTEVQYPYYDPEEEILKPKIPRSCNGFPIGESAASGMLMDLGHCVRLSKDNNFLLLVDKQSDFDVELYSEMYAQIRCLIEKTVASWRSVDAPPGQPEPEATLGANFGAMARRPTMGLNTSSASIVQNGLLKIPTIGDELAVNQSRKRSSIRRQSSSKRPSIVVIEEPEGDRSEVAELPIGPANLLSRNSSLKPSRNNSIRRGSLLLPSRNLEGSQLAPDSELYGGSGSPSIEEVGNGPATANRIPICGLLGGGNQFCIHQIYYAVKMNRCPMVVIRVSLHLKSYLSF</sequence>
<evidence type="ECO:0000313" key="4">
    <source>
        <dbReference type="Proteomes" id="UP001626550"/>
    </source>
</evidence>